<dbReference type="InterPro" id="IPR036736">
    <property type="entry name" value="ACP-like_sf"/>
</dbReference>
<dbReference type="Gene3D" id="3.40.50.980">
    <property type="match status" value="2"/>
</dbReference>
<dbReference type="GO" id="GO:0043041">
    <property type="term" value="P:amino acid activation for nonribosomal peptide biosynthetic process"/>
    <property type="evidence" value="ECO:0007669"/>
    <property type="project" value="TreeGrafter"/>
</dbReference>
<dbReference type="PROSITE" id="PS00455">
    <property type="entry name" value="AMP_BINDING"/>
    <property type="match status" value="1"/>
</dbReference>
<evidence type="ECO:0000256" key="2">
    <source>
        <dbReference type="ARBA" id="ARBA00022553"/>
    </source>
</evidence>
<dbReference type="InterPro" id="IPR013120">
    <property type="entry name" value="FAR_NAD-bd"/>
</dbReference>
<dbReference type="Pfam" id="PF13193">
    <property type="entry name" value="AMP-binding_C"/>
    <property type="match status" value="1"/>
</dbReference>
<proteinExistence type="predicted"/>
<dbReference type="SUPFAM" id="SSF56801">
    <property type="entry name" value="Acetyl-CoA synthetase-like"/>
    <property type="match status" value="1"/>
</dbReference>
<dbReference type="Pfam" id="PF00550">
    <property type="entry name" value="PP-binding"/>
    <property type="match status" value="1"/>
</dbReference>
<protein>
    <submittedName>
        <fullName evidence="5">Amino acid adenylation domain-containing protein</fullName>
    </submittedName>
</protein>
<comment type="caution">
    <text evidence="5">The sequence shown here is derived from an EMBL/GenBank/DDBJ whole genome shotgun (WGS) entry which is preliminary data.</text>
</comment>
<dbReference type="GO" id="GO:0016874">
    <property type="term" value="F:ligase activity"/>
    <property type="evidence" value="ECO:0007669"/>
    <property type="project" value="UniProtKB-KW"/>
</dbReference>
<dbReference type="Gene3D" id="2.30.38.10">
    <property type="entry name" value="Luciferase, Domain 3"/>
    <property type="match status" value="1"/>
</dbReference>
<evidence type="ECO:0000259" key="4">
    <source>
        <dbReference type="PROSITE" id="PS50075"/>
    </source>
</evidence>
<dbReference type="GO" id="GO:0044550">
    <property type="term" value="P:secondary metabolite biosynthetic process"/>
    <property type="evidence" value="ECO:0007669"/>
    <property type="project" value="TreeGrafter"/>
</dbReference>
<dbReference type="InterPro" id="IPR036291">
    <property type="entry name" value="NAD(P)-bd_dom_sf"/>
</dbReference>
<dbReference type="GO" id="GO:0005737">
    <property type="term" value="C:cytoplasm"/>
    <property type="evidence" value="ECO:0007669"/>
    <property type="project" value="TreeGrafter"/>
</dbReference>
<dbReference type="NCBIfam" id="TIGR01746">
    <property type="entry name" value="Thioester-redct"/>
    <property type="match status" value="1"/>
</dbReference>
<dbReference type="Gene3D" id="3.40.50.720">
    <property type="entry name" value="NAD(P)-binding Rossmann-like Domain"/>
    <property type="match status" value="1"/>
</dbReference>
<dbReference type="InterPro" id="IPR020806">
    <property type="entry name" value="PKS_PP-bd"/>
</dbReference>
<dbReference type="InterPro" id="IPR010071">
    <property type="entry name" value="AA_adenyl_dom"/>
</dbReference>
<dbReference type="PANTHER" id="PTHR45527">
    <property type="entry name" value="NONRIBOSOMAL PEPTIDE SYNTHETASE"/>
    <property type="match status" value="1"/>
</dbReference>
<keyword evidence="3" id="KW-0436">Ligase</keyword>
<dbReference type="OrthoDB" id="9757559at2"/>
<dbReference type="SUPFAM" id="SSF51735">
    <property type="entry name" value="NAD(P)-binding Rossmann-fold domains"/>
    <property type="match status" value="1"/>
</dbReference>
<dbReference type="SUPFAM" id="SSF47336">
    <property type="entry name" value="ACP-like"/>
    <property type="match status" value="1"/>
</dbReference>
<dbReference type="SUPFAM" id="SSF52777">
    <property type="entry name" value="CoA-dependent acyltransferases"/>
    <property type="match status" value="2"/>
</dbReference>
<dbReference type="Gene3D" id="3.30.300.30">
    <property type="match status" value="1"/>
</dbReference>
<dbReference type="EMBL" id="RJLR01000027">
    <property type="protein sequence ID" value="RNM04284.1"/>
    <property type="molecule type" value="Genomic_DNA"/>
</dbReference>
<dbReference type="InterPro" id="IPR001242">
    <property type="entry name" value="Condensation_dom"/>
</dbReference>
<dbReference type="InterPro" id="IPR045851">
    <property type="entry name" value="AMP-bd_C_sf"/>
</dbReference>
<dbReference type="InterPro" id="IPR023213">
    <property type="entry name" value="CAT-like_dom_sf"/>
</dbReference>
<gene>
    <name evidence="5" type="ORF">EF878_16610</name>
</gene>
<dbReference type="CDD" id="cd05235">
    <property type="entry name" value="SDR_e1"/>
    <property type="match status" value="1"/>
</dbReference>
<dbReference type="SMART" id="SM00823">
    <property type="entry name" value="PKS_PP"/>
    <property type="match status" value="1"/>
</dbReference>
<evidence type="ECO:0000256" key="1">
    <source>
        <dbReference type="ARBA" id="ARBA00022450"/>
    </source>
</evidence>
<organism evidence="5 6">
    <name type="scientific">Dickeya undicola</name>
    <dbReference type="NCBI Taxonomy" id="1577887"/>
    <lineage>
        <taxon>Bacteria</taxon>
        <taxon>Pseudomonadati</taxon>
        <taxon>Pseudomonadota</taxon>
        <taxon>Gammaproteobacteria</taxon>
        <taxon>Enterobacterales</taxon>
        <taxon>Pectobacteriaceae</taxon>
        <taxon>Dickeya</taxon>
    </lineage>
</organism>
<evidence type="ECO:0000313" key="5">
    <source>
        <dbReference type="EMBL" id="RNM04284.1"/>
    </source>
</evidence>
<dbReference type="NCBIfam" id="TIGR01733">
    <property type="entry name" value="AA-adenyl-dom"/>
    <property type="match status" value="1"/>
</dbReference>
<evidence type="ECO:0000313" key="6">
    <source>
        <dbReference type="Proteomes" id="UP000276061"/>
    </source>
</evidence>
<keyword evidence="1" id="KW-0596">Phosphopantetheine</keyword>
<sequence length="1440" mass="162033">MVEATPGQRGLWWLDSTLKQPESYNVPVLVTVESPLIPAIMQSAISYLVMKMPLLRTRFITAQNTLFQLIEPEAKVAFSHRLLSPTEQPETIMKTLAATHMSLSQGPLTQITMLTQASGKTWLACCFHHIIVDAPSVRLLLHDLFLIYDAMANKRTPTVTNNAASYGDFVEWQHDLSLTPDIAAMRDYWKASLTPPPPLMDLPVDFPRKEKLTSQADYRSLTLSVEETADIHHQSMQLGMTPFMYLTLCWQYFLHRLTGQNDITVGIPFTLRDEASFEKTPGYMINTLPLRINISPSLMVKELATQVRNRFIEAHTNKHIPFSEIVASCDQSQRQDSPIFQTLLVMPDLQSALFADLPFQITLDDYFNQAAKYDLTLFVEPHDAWKLVIEYKTELFHTNTMAYWLTLFRQLLLTMGKHQTSSLASLPLMDEAQQYDVVQRSSLALPDTPADCVIASFIKQARQHPEHIALLSQDGSWSYAWLDRRATQIAKQLHDSYRIQAGKRVAILVERNAEAIAALIGTLKTGACYVPIDPQYPTERVAYMLEDAHVDCIVTTTSLSHDVPLSLPMLLIDKLDADSSVMWHSPDRAPDDEFYVIYTSGSTGKPKGVRLLNKTLSNLIQWQRSISECSTGDRTLHYMSLSFDVSVQEIFGTLCSGGTLYVTSEDERKDLHHLQQVIQKNHIRRLYFPYVALQQFAHLSMMNRAHFPQLKEVYSTGEQLVLTADIKHFFSSSIRLFNLYGPSESHVCSAWQLPADTASWGDAASIGKPLPGFSLLILDENQHPVPIGVAGELWIVSDFLSPGYHNKPQETQQRFTTNNYRGALSHQAYQSGDLVKLERTGTFSYLGRIDNQLKIRGFRIEPSEVEAVINAIEGVQVSAVIGKTRAPGDKQLVAFIAGSHPDNKAQMLQQIRQHLPEYMIPGELIFLPELPTTPSGKIDRKALQHIELAPSTQRPAQAETLSGTEQQVKKLWQAMLPGSTLSSQDDFFAVGGHSLLATQLVYLLRQHFQIDFPLKMLFNHPTIAEMSTYIDSCTDVKHPQNHEPDREFINEGHRSYSLGDLRSLPEAEGDEILLTGATGFLGIYLLRALLHNSNRHVSCLVRAKNTQQGAARLYENARKYGIADEIDFSRIQIYPGDIAKPQFGLNDTQYLNLSSRVSDVFHAAAQINFVLSYASVKDTNVGGTVNILRFCSQQTRKKLHYISTIAVFSPDYPTQPITEDMLPDFPDTLGIGYTQSKWVAERYVAQAKEQGLSVNLFRIGRIGGDSRTGACQSSDFLWRQIQSVIQMESAPEAHTLTTDLLPVDFVSQAIVELANADPRLSLTYHLFHPTGTDFTPVYQAIRKCGYTLNITSSENWLAQLEAYVKAGDDIALGPVIHLFKEASLNIGQHIYHNYLTQKKLANRGLSFPDITHESFIKMITYFHKQGTLSPARKDTHQLCL</sequence>
<dbReference type="PIRSF" id="PIRSF001617">
    <property type="entry name" value="Alpha-AR"/>
    <property type="match status" value="1"/>
</dbReference>
<name>A0A3N0FVT3_9GAMM</name>
<dbReference type="Gene3D" id="3.30.559.10">
    <property type="entry name" value="Chloramphenicol acetyltransferase-like domain"/>
    <property type="match status" value="1"/>
</dbReference>
<dbReference type="FunFam" id="3.40.50.980:FF:000001">
    <property type="entry name" value="Non-ribosomal peptide synthetase"/>
    <property type="match status" value="1"/>
</dbReference>
<accession>A0A3N0FVT3</accession>
<keyword evidence="2" id="KW-0597">Phosphoprotein</keyword>
<dbReference type="InterPro" id="IPR020845">
    <property type="entry name" value="AMP-binding_CS"/>
</dbReference>
<evidence type="ECO:0000256" key="3">
    <source>
        <dbReference type="ARBA" id="ARBA00022598"/>
    </source>
</evidence>
<feature type="domain" description="Carrier" evidence="4">
    <location>
        <begin position="959"/>
        <end position="1034"/>
    </location>
</feature>
<reference evidence="5 6" key="1">
    <citation type="submission" date="2018-11" db="EMBL/GenBank/DDBJ databases">
        <title>Characterization of surface water Dickeya isolates.</title>
        <authorList>
            <person name="Van Gijsegem F."/>
            <person name="Pedron J."/>
        </authorList>
    </citation>
    <scope>NUCLEOTIDE SEQUENCE [LARGE SCALE GENOMIC DNA]</scope>
    <source>
        <strain evidence="5 6">FVG1-MFV-O17</strain>
    </source>
</reference>
<dbReference type="Pfam" id="PF00668">
    <property type="entry name" value="Condensation"/>
    <property type="match status" value="1"/>
</dbReference>
<dbReference type="InterPro" id="IPR000873">
    <property type="entry name" value="AMP-dep_synth/lig_dom"/>
</dbReference>
<dbReference type="Gene3D" id="3.30.559.30">
    <property type="entry name" value="Nonribosomal peptide synthetase, condensation domain"/>
    <property type="match status" value="1"/>
</dbReference>
<dbReference type="InterPro" id="IPR025110">
    <property type="entry name" value="AMP-bd_C"/>
</dbReference>
<dbReference type="InterPro" id="IPR009081">
    <property type="entry name" value="PP-bd_ACP"/>
</dbReference>
<dbReference type="Pfam" id="PF00501">
    <property type="entry name" value="AMP-binding"/>
    <property type="match status" value="1"/>
</dbReference>
<dbReference type="InterPro" id="IPR010080">
    <property type="entry name" value="Thioester_reductase-like_dom"/>
</dbReference>
<dbReference type="Proteomes" id="UP000276061">
    <property type="component" value="Unassembled WGS sequence"/>
</dbReference>
<dbReference type="Gene3D" id="1.10.1200.10">
    <property type="entry name" value="ACP-like"/>
    <property type="match status" value="1"/>
</dbReference>
<dbReference type="PANTHER" id="PTHR45527:SF1">
    <property type="entry name" value="FATTY ACID SYNTHASE"/>
    <property type="match status" value="1"/>
</dbReference>
<dbReference type="GO" id="GO:0031177">
    <property type="term" value="F:phosphopantetheine binding"/>
    <property type="evidence" value="ECO:0007669"/>
    <property type="project" value="InterPro"/>
</dbReference>
<dbReference type="Pfam" id="PF07993">
    <property type="entry name" value="NAD_binding_4"/>
    <property type="match status" value="1"/>
</dbReference>
<dbReference type="PROSITE" id="PS50075">
    <property type="entry name" value="CARRIER"/>
    <property type="match status" value="1"/>
</dbReference>